<comment type="caution">
    <text evidence="1">The sequence shown here is derived from an EMBL/GenBank/DDBJ whole genome shotgun (WGS) entry which is preliminary data.</text>
</comment>
<gene>
    <name evidence="1" type="ORF">OUZ56_016527</name>
</gene>
<proteinExistence type="predicted"/>
<protein>
    <submittedName>
        <fullName evidence="1">Uncharacterized protein</fullName>
    </submittedName>
</protein>
<accession>A0ABR0AQS2</accession>
<organism evidence="1 2">
    <name type="scientific">Daphnia magna</name>
    <dbReference type="NCBI Taxonomy" id="35525"/>
    <lineage>
        <taxon>Eukaryota</taxon>
        <taxon>Metazoa</taxon>
        <taxon>Ecdysozoa</taxon>
        <taxon>Arthropoda</taxon>
        <taxon>Crustacea</taxon>
        <taxon>Branchiopoda</taxon>
        <taxon>Diplostraca</taxon>
        <taxon>Cladocera</taxon>
        <taxon>Anomopoda</taxon>
        <taxon>Daphniidae</taxon>
        <taxon>Daphnia</taxon>
    </lineage>
</organism>
<name>A0ABR0AQS2_9CRUS</name>
<sequence>MNVATRTSRFPLNWLSRCWAIVSGSSSAVTILSKRPAMTFRSRGVPSADCNRLGVRRTSCLLLHDAERGKGHSKKAQLPGWQFWSVPGQPLRLQPNQDGEDAVGKKAEEIAHGHGVGGEPLIEAGCIMREGKWEELICKKARALELTLGETDVLMDVQLLPEGLQDAVVRSR</sequence>
<dbReference type="EMBL" id="JAOYFB010000038">
    <property type="protein sequence ID" value="KAK4027480.1"/>
    <property type="molecule type" value="Genomic_DNA"/>
</dbReference>
<dbReference type="Proteomes" id="UP001234178">
    <property type="component" value="Unassembled WGS sequence"/>
</dbReference>
<evidence type="ECO:0000313" key="1">
    <source>
        <dbReference type="EMBL" id="KAK4027480.1"/>
    </source>
</evidence>
<evidence type="ECO:0000313" key="2">
    <source>
        <dbReference type="Proteomes" id="UP001234178"/>
    </source>
</evidence>
<keyword evidence="2" id="KW-1185">Reference proteome</keyword>
<reference evidence="1 2" key="1">
    <citation type="journal article" date="2023" name="Nucleic Acids Res.">
        <title>The hologenome of Daphnia magna reveals possible DNA methylation and microbiome-mediated evolution of the host genome.</title>
        <authorList>
            <person name="Chaturvedi A."/>
            <person name="Li X."/>
            <person name="Dhandapani V."/>
            <person name="Marshall H."/>
            <person name="Kissane S."/>
            <person name="Cuenca-Cambronero M."/>
            <person name="Asole G."/>
            <person name="Calvet F."/>
            <person name="Ruiz-Romero M."/>
            <person name="Marangio P."/>
            <person name="Guigo R."/>
            <person name="Rago D."/>
            <person name="Mirbahai L."/>
            <person name="Eastwood N."/>
            <person name="Colbourne J.K."/>
            <person name="Zhou J."/>
            <person name="Mallon E."/>
            <person name="Orsini L."/>
        </authorList>
    </citation>
    <scope>NUCLEOTIDE SEQUENCE [LARGE SCALE GENOMIC DNA]</scope>
    <source>
        <strain evidence="1">LRV0_1</strain>
    </source>
</reference>